<name>A0A239U3K4_9FIRM</name>
<feature type="transmembrane region" description="Helical" evidence="6">
    <location>
        <begin position="85"/>
        <end position="103"/>
    </location>
</feature>
<keyword evidence="4 6" id="KW-1133">Transmembrane helix</keyword>
<evidence type="ECO:0000256" key="5">
    <source>
        <dbReference type="ARBA" id="ARBA00023136"/>
    </source>
</evidence>
<feature type="transmembrane region" description="Helical" evidence="6">
    <location>
        <begin position="20"/>
        <end position="44"/>
    </location>
</feature>
<dbReference type="SUPFAM" id="SSF103473">
    <property type="entry name" value="MFS general substrate transporter"/>
    <property type="match status" value="1"/>
</dbReference>
<dbReference type="Proteomes" id="UP000215383">
    <property type="component" value="Chromosome 1"/>
</dbReference>
<dbReference type="GO" id="GO:0005886">
    <property type="term" value="C:plasma membrane"/>
    <property type="evidence" value="ECO:0007669"/>
    <property type="project" value="UniProtKB-SubCell"/>
</dbReference>
<evidence type="ECO:0000259" key="7">
    <source>
        <dbReference type="PROSITE" id="PS50850"/>
    </source>
</evidence>
<evidence type="ECO:0000256" key="3">
    <source>
        <dbReference type="ARBA" id="ARBA00022692"/>
    </source>
</evidence>
<evidence type="ECO:0000256" key="4">
    <source>
        <dbReference type="ARBA" id="ARBA00022989"/>
    </source>
</evidence>
<feature type="transmembrane region" description="Helical" evidence="6">
    <location>
        <begin position="241"/>
        <end position="262"/>
    </location>
</feature>
<feature type="transmembrane region" description="Helical" evidence="6">
    <location>
        <begin position="282"/>
        <end position="301"/>
    </location>
</feature>
<evidence type="ECO:0000313" key="9">
    <source>
        <dbReference type="Proteomes" id="UP000215383"/>
    </source>
</evidence>
<dbReference type="AlphaFoldDB" id="A0A239U3K4"/>
<feature type="transmembrane region" description="Helical" evidence="6">
    <location>
        <begin position="313"/>
        <end position="330"/>
    </location>
</feature>
<feature type="transmembrane region" description="Helical" evidence="6">
    <location>
        <begin position="109"/>
        <end position="130"/>
    </location>
</feature>
<reference evidence="8 9" key="1">
    <citation type="submission" date="2017-06" db="EMBL/GenBank/DDBJ databases">
        <authorList>
            <consortium name="Pathogen Informatics"/>
        </authorList>
    </citation>
    <scope>NUCLEOTIDE SEQUENCE [LARGE SCALE GENOMIC DNA]</scope>
    <source>
        <strain evidence="8 9">NCTC10570</strain>
    </source>
</reference>
<comment type="subcellular location">
    <subcellularLocation>
        <location evidence="1">Cell membrane</location>
        <topology evidence="1">Multi-pass membrane protein</topology>
    </subcellularLocation>
</comment>
<dbReference type="Gene3D" id="1.20.1250.20">
    <property type="entry name" value="MFS general substrate transporter like domains"/>
    <property type="match status" value="1"/>
</dbReference>
<feature type="transmembrane region" description="Helical" evidence="6">
    <location>
        <begin position="142"/>
        <end position="164"/>
    </location>
</feature>
<proteinExistence type="predicted"/>
<feature type="transmembrane region" description="Helical" evidence="6">
    <location>
        <begin position="398"/>
        <end position="420"/>
    </location>
</feature>
<feature type="domain" description="Major facilitator superfamily (MFS) profile" evidence="7">
    <location>
        <begin position="18"/>
        <end position="424"/>
    </location>
</feature>
<feature type="transmembrane region" description="Helical" evidence="6">
    <location>
        <begin position="370"/>
        <end position="392"/>
    </location>
</feature>
<gene>
    <name evidence="8" type="primary">naiP_2</name>
    <name evidence="8" type="ORF">SAMEA4364220_02027</name>
</gene>
<dbReference type="InterPro" id="IPR011701">
    <property type="entry name" value="MFS"/>
</dbReference>
<dbReference type="PANTHER" id="PTHR23508:SF10">
    <property type="entry name" value="CARBOXYLIC ACID TRANSPORTER PROTEIN HOMOLOG"/>
    <property type="match status" value="1"/>
</dbReference>
<dbReference type="InterPro" id="IPR020846">
    <property type="entry name" value="MFS_dom"/>
</dbReference>
<dbReference type="PROSITE" id="PS50850">
    <property type="entry name" value="MFS"/>
    <property type="match status" value="1"/>
</dbReference>
<keyword evidence="9" id="KW-1185">Reference proteome</keyword>
<keyword evidence="2" id="KW-0813">Transport</keyword>
<keyword evidence="3 6" id="KW-0812">Transmembrane</keyword>
<dbReference type="EMBL" id="LT906446">
    <property type="protein sequence ID" value="SNV04701.1"/>
    <property type="molecule type" value="Genomic_DNA"/>
</dbReference>
<dbReference type="PROSITE" id="PS00217">
    <property type="entry name" value="SUGAR_TRANSPORT_2"/>
    <property type="match status" value="1"/>
</dbReference>
<evidence type="ECO:0000256" key="2">
    <source>
        <dbReference type="ARBA" id="ARBA00022448"/>
    </source>
</evidence>
<feature type="transmembrane region" description="Helical" evidence="6">
    <location>
        <begin position="56"/>
        <end position="76"/>
    </location>
</feature>
<dbReference type="InterPro" id="IPR005829">
    <property type="entry name" value="Sugar_transporter_CS"/>
</dbReference>
<dbReference type="GO" id="GO:0046943">
    <property type="term" value="F:carboxylic acid transmembrane transporter activity"/>
    <property type="evidence" value="ECO:0007669"/>
    <property type="project" value="TreeGrafter"/>
</dbReference>
<protein>
    <submittedName>
        <fullName evidence="8">Putative niacin/nicotinamide transporter NaiP</fullName>
    </submittedName>
</protein>
<dbReference type="PANTHER" id="PTHR23508">
    <property type="entry name" value="CARBOXYLIC ACID TRANSPORTER PROTEIN HOMOLOG"/>
    <property type="match status" value="1"/>
</dbReference>
<organism evidence="8 9">
    <name type="scientific">Megamonas hypermegale</name>
    <dbReference type="NCBI Taxonomy" id="158847"/>
    <lineage>
        <taxon>Bacteria</taxon>
        <taxon>Bacillati</taxon>
        <taxon>Bacillota</taxon>
        <taxon>Negativicutes</taxon>
        <taxon>Selenomonadales</taxon>
        <taxon>Selenomonadaceae</taxon>
        <taxon>Megamonas</taxon>
    </lineage>
</organism>
<dbReference type="RefSeq" id="WP_036254587.1">
    <property type="nucleotide sequence ID" value="NZ_CALXYH010000003.1"/>
</dbReference>
<dbReference type="Pfam" id="PF07690">
    <property type="entry name" value="MFS_1"/>
    <property type="match status" value="1"/>
</dbReference>
<keyword evidence="5 6" id="KW-0472">Membrane</keyword>
<sequence length="429" mass="47446">MTEAKKHVEGEADHYIKTLIGAVLGYAADGLDMFLLSFILVFIIKDFGLTTAEAGNLTLATTIGMWIGSYIFGLLADKYGRTRTLSFSIILFAVATFLMYFVNDYTILLVLRFVIGLGIGGEFGIGMAIVTETWAPDMRARATSWVALGWQGGVLLAAIIPAIIVPMFGWRAVFLVGLIPALIAIYVRMHLREPILWQRKKQRQKELLAKKENGTLTEKEQKEYYHLVGMPLKRLFSTKKITATTIGLTVMCLVQNFGYYAIFSWMPTILSQKYGYSLAQTSGWMVISIAGMIIGIILFGILADKIGRKKTFALWYICGTIYCIIYFFFFTSQTSLLWGSFLLGFTVNGMMGGYGAVIAENYPSEARSTAENIIFGTGRGLSGFGPAIIGYLATGGSLISAMSLVFVIYPIALIFMWFTVPETKGIEID</sequence>
<evidence type="ECO:0000256" key="1">
    <source>
        <dbReference type="ARBA" id="ARBA00004651"/>
    </source>
</evidence>
<feature type="transmembrane region" description="Helical" evidence="6">
    <location>
        <begin position="336"/>
        <end position="358"/>
    </location>
</feature>
<evidence type="ECO:0000313" key="8">
    <source>
        <dbReference type="EMBL" id="SNV04701.1"/>
    </source>
</evidence>
<dbReference type="InterPro" id="IPR036259">
    <property type="entry name" value="MFS_trans_sf"/>
</dbReference>
<dbReference type="eggNOG" id="COG2814">
    <property type="taxonomic scope" value="Bacteria"/>
</dbReference>
<dbReference type="GeneID" id="78508011"/>
<evidence type="ECO:0000256" key="6">
    <source>
        <dbReference type="SAM" id="Phobius"/>
    </source>
</evidence>
<feature type="transmembrane region" description="Helical" evidence="6">
    <location>
        <begin position="170"/>
        <end position="191"/>
    </location>
</feature>
<accession>A0A239U3K4</accession>